<protein>
    <submittedName>
        <fullName evidence="1">Uncharacterized protein</fullName>
    </submittedName>
</protein>
<organism evidence="1 2">
    <name type="scientific">Hyalomma asiaticum</name>
    <name type="common">Tick</name>
    <dbReference type="NCBI Taxonomy" id="266040"/>
    <lineage>
        <taxon>Eukaryota</taxon>
        <taxon>Metazoa</taxon>
        <taxon>Ecdysozoa</taxon>
        <taxon>Arthropoda</taxon>
        <taxon>Chelicerata</taxon>
        <taxon>Arachnida</taxon>
        <taxon>Acari</taxon>
        <taxon>Parasitiformes</taxon>
        <taxon>Ixodida</taxon>
        <taxon>Ixodoidea</taxon>
        <taxon>Ixodidae</taxon>
        <taxon>Hyalomminae</taxon>
        <taxon>Hyalomma</taxon>
    </lineage>
</organism>
<evidence type="ECO:0000313" key="2">
    <source>
        <dbReference type="Proteomes" id="UP000821845"/>
    </source>
</evidence>
<dbReference type="EMBL" id="CM023488">
    <property type="protein sequence ID" value="KAH6924388.1"/>
    <property type="molecule type" value="Genomic_DNA"/>
</dbReference>
<comment type="caution">
    <text evidence="1">The sequence shown here is derived from an EMBL/GenBank/DDBJ whole genome shotgun (WGS) entry which is preliminary data.</text>
</comment>
<proteinExistence type="predicted"/>
<evidence type="ECO:0000313" key="1">
    <source>
        <dbReference type="EMBL" id="KAH6924388.1"/>
    </source>
</evidence>
<reference evidence="1" key="1">
    <citation type="submission" date="2020-05" db="EMBL/GenBank/DDBJ databases">
        <title>Large-scale comparative analyses of tick genomes elucidate their genetic diversity and vector capacities.</title>
        <authorList>
            <person name="Jia N."/>
            <person name="Wang J."/>
            <person name="Shi W."/>
            <person name="Du L."/>
            <person name="Sun Y."/>
            <person name="Zhan W."/>
            <person name="Jiang J."/>
            <person name="Wang Q."/>
            <person name="Zhang B."/>
            <person name="Ji P."/>
            <person name="Sakyi L.B."/>
            <person name="Cui X."/>
            <person name="Yuan T."/>
            <person name="Jiang B."/>
            <person name="Yang W."/>
            <person name="Lam T.T.-Y."/>
            <person name="Chang Q."/>
            <person name="Ding S."/>
            <person name="Wang X."/>
            <person name="Zhu J."/>
            <person name="Ruan X."/>
            <person name="Zhao L."/>
            <person name="Wei J."/>
            <person name="Que T."/>
            <person name="Du C."/>
            <person name="Cheng J."/>
            <person name="Dai P."/>
            <person name="Han X."/>
            <person name="Huang E."/>
            <person name="Gao Y."/>
            <person name="Liu J."/>
            <person name="Shao H."/>
            <person name="Ye R."/>
            <person name="Li L."/>
            <person name="Wei W."/>
            <person name="Wang X."/>
            <person name="Wang C."/>
            <person name="Yang T."/>
            <person name="Huo Q."/>
            <person name="Li W."/>
            <person name="Guo W."/>
            <person name="Chen H."/>
            <person name="Zhou L."/>
            <person name="Ni X."/>
            <person name="Tian J."/>
            <person name="Zhou Y."/>
            <person name="Sheng Y."/>
            <person name="Liu T."/>
            <person name="Pan Y."/>
            <person name="Xia L."/>
            <person name="Li J."/>
            <person name="Zhao F."/>
            <person name="Cao W."/>
        </authorList>
    </citation>
    <scope>NUCLEOTIDE SEQUENCE</scope>
    <source>
        <strain evidence="1">Hyas-2018</strain>
    </source>
</reference>
<gene>
    <name evidence="1" type="ORF">HPB50_016529</name>
</gene>
<sequence>MNCFAAARRKSTKGITYEDEWIVECLLMRMRSPRLYEHLRREDILPGRTCLQRYLRRFKGGFGMNPKIFSALSEKTKDMDTFSCRGGIVLDEIKLSEHRNVKSSGDIEGFVDLGDHTSADQKGVLTDHGMVVMFQPFTVNLMAFFNLAKSPKGGNCSQEVVKELLSPTDASDASSSSLFDALDGLFEQGKVDDVDEAIQAASEGARWRETRLGIARSLRLSPSGGRRWKASFSVPPGRPRSAHYKKNLQQIEGAKHCGFSKQQNYLHYKGSCKQAPMALTAPCANAHYTASGGGAAPQRRAETTSRDIGGVTAMHGAGRRHMEEVPRCTSCIQCSRKLGSVLTGVSLCHTALAPRVSPAPATARRINQLICILIFRFPRGALRPSSSSAAALSGFSEYFATWEQHAGGGAGGFLSKSTASGLRVIVSSTLEFLSYLQNLR</sequence>
<accession>A0ACB7RP19</accession>
<dbReference type="Proteomes" id="UP000821845">
    <property type="component" value="Chromosome 8"/>
</dbReference>
<name>A0ACB7RP19_HYAAI</name>
<keyword evidence="2" id="KW-1185">Reference proteome</keyword>